<gene>
    <name evidence="2" type="ORF">JOQ06_020187</name>
</gene>
<dbReference type="EMBL" id="JAPTMU010000001">
    <property type="protein sequence ID" value="KAJ4948657.1"/>
    <property type="molecule type" value="Genomic_DNA"/>
</dbReference>
<evidence type="ECO:0000313" key="3">
    <source>
        <dbReference type="Proteomes" id="UP001219934"/>
    </source>
</evidence>
<feature type="non-terminal residue" evidence="2">
    <location>
        <position position="111"/>
    </location>
</feature>
<proteinExistence type="predicted"/>
<keyword evidence="3" id="KW-1185">Reference proteome</keyword>
<evidence type="ECO:0000256" key="1">
    <source>
        <dbReference type="SAM" id="MobiDB-lite"/>
    </source>
</evidence>
<organism evidence="2 3">
    <name type="scientific">Pogonophryne albipinna</name>
    <dbReference type="NCBI Taxonomy" id="1090488"/>
    <lineage>
        <taxon>Eukaryota</taxon>
        <taxon>Metazoa</taxon>
        <taxon>Chordata</taxon>
        <taxon>Craniata</taxon>
        <taxon>Vertebrata</taxon>
        <taxon>Euteleostomi</taxon>
        <taxon>Actinopterygii</taxon>
        <taxon>Neopterygii</taxon>
        <taxon>Teleostei</taxon>
        <taxon>Neoteleostei</taxon>
        <taxon>Acanthomorphata</taxon>
        <taxon>Eupercaria</taxon>
        <taxon>Perciformes</taxon>
        <taxon>Notothenioidei</taxon>
        <taxon>Pogonophryne</taxon>
    </lineage>
</organism>
<evidence type="ECO:0000313" key="2">
    <source>
        <dbReference type="EMBL" id="KAJ4948657.1"/>
    </source>
</evidence>
<sequence>RGEWRGGGVQVILSPAVRALPWGADSSGPPRVTDTNLRLDRRERFPDHPIVGEDKGQGREGERRWRGEASPDKRMNNPGHSGEKRRHDERLLLQRKEPSLYHTPLTPLNVV</sequence>
<feature type="region of interest" description="Disordered" evidence="1">
    <location>
        <begin position="20"/>
        <end position="111"/>
    </location>
</feature>
<protein>
    <submittedName>
        <fullName evidence="2">Uncharacterized protein</fullName>
    </submittedName>
</protein>
<feature type="compositionally biased region" description="Basic and acidic residues" evidence="1">
    <location>
        <begin position="37"/>
        <end position="99"/>
    </location>
</feature>
<feature type="non-terminal residue" evidence="2">
    <location>
        <position position="1"/>
    </location>
</feature>
<reference evidence="2" key="1">
    <citation type="submission" date="2022-11" db="EMBL/GenBank/DDBJ databases">
        <title>Chromosome-level genome of Pogonophryne albipinna.</title>
        <authorList>
            <person name="Jo E."/>
        </authorList>
    </citation>
    <scope>NUCLEOTIDE SEQUENCE</scope>
    <source>
        <strain evidence="2">SGF0006</strain>
        <tissue evidence="2">Muscle</tissue>
    </source>
</reference>
<name>A0AAD6BR31_9TELE</name>
<dbReference type="AlphaFoldDB" id="A0AAD6BR31"/>
<comment type="caution">
    <text evidence="2">The sequence shown here is derived from an EMBL/GenBank/DDBJ whole genome shotgun (WGS) entry which is preliminary data.</text>
</comment>
<accession>A0AAD6BR31</accession>
<dbReference type="Proteomes" id="UP001219934">
    <property type="component" value="Unassembled WGS sequence"/>
</dbReference>